<accession>A0AAV7MK97</accession>
<evidence type="ECO:0000256" key="1">
    <source>
        <dbReference type="SAM" id="MobiDB-lite"/>
    </source>
</evidence>
<comment type="caution">
    <text evidence="2">The sequence shown here is derived from an EMBL/GenBank/DDBJ whole genome shotgun (WGS) entry which is preliminary data.</text>
</comment>
<keyword evidence="3" id="KW-1185">Reference proteome</keyword>
<sequence>MYGIRGCGVLSEKEPVSAEISDPGTGAATGEVSEMRGAVYCVRKSQSVLKYQTQVPALLQVRCLRSGCGVLCEKEPAGAEISYPSTGAVTGTCAATGEVSEIRGCGVLSEKEPVSAEISDPGTGAVTGEVSEIQWCGVLCDKEPVSAEISDPGTGAATGEVSEIQGCRVLCEKEPITAEISDPGTGDVTGEVYEIRGCWVLSDKEPVSAEISDPGTGAATGEVSEISGAVYCVRKSQSSLKYQTKVQVLLQVRCLRSGCSVLCEKEPVSAEISDPGTGAATGEVSEIQGCGVLCEKEPVNAEISFPGTDDATGEVSEIRGEEY</sequence>
<organism evidence="2 3">
    <name type="scientific">Pleurodeles waltl</name>
    <name type="common">Iberian ribbed newt</name>
    <dbReference type="NCBI Taxonomy" id="8319"/>
    <lineage>
        <taxon>Eukaryota</taxon>
        <taxon>Metazoa</taxon>
        <taxon>Chordata</taxon>
        <taxon>Craniata</taxon>
        <taxon>Vertebrata</taxon>
        <taxon>Euteleostomi</taxon>
        <taxon>Amphibia</taxon>
        <taxon>Batrachia</taxon>
        <taxon>Caudata</taxon>
        <taxon>Salamandroidea</taxon>
        <taxon>Salamandridae</taxon>
        <taxon>Pleurodelinae</taxon>
        <taxon>Pleurodeles</taxon>
    </lineage>
</organism>
<name>A0AAV7MK97_PLEWA</name>
<protein>
    <submittedName>
        <fullName evidence="2">Uncharacterized protein</fullName>
    </submittedName>
</protein>
<evidence type="ECO:0000313" key="3">
    <source>
        <dbReference type="Proteomes" id="UP001066276"/>
    </source>
</evidence>
<dbReference type="Proteomes" id="UP001066276">
    <property type="component" value="Chromosome 10"/>
</dbReference>
<evidence type="ECO:0000313" key="2">
    <source>
        <dbReference type="EMBL" id="KAJ1102393.1"/>
    </source>
</evidence>
<gene>
    <name evidence="2" type="ORF">NDU88_007443</name>
</gene>
<proteinExistence type="predicted"/>
<dbReference type="EMBL" id="JANPWB010000014">
    <property type="protein sequence ID" value="KAJ1102393.1"/>
    <property type="molecule type" value="Genomic_DNA"/>
</dbReference>
<reference evidence="2" key="1">
    <citation type="journal article" date="2022" name="bioRxiv">
        <title>Sequencing and chromosome-scale assembly of the giantPleurodeles waltlgenome.</title>
        <authorList>
            <person name="Brown T."/>
            <person name="Elewa A."/>
            <person name="Iarovenko S."/>
            <person name="Subramanian E."/>
            <person name="Araus A.J."/>
            <person name="Petzold A."/>
            <person name="Susuki M."/>
            <person name="Suzuki K.-i.T."/>
            <person name="Hayashi T."/>
            <person name="Toyoda A."/>
            <person name="Oliveira C."/>
            <person name="Osipova E."/>
            <person name="Leigh N.D."/>
            <person name="Simon A."/>
            <person name="Yun M.H."/>
        </authorList>
    </citation>
    <scope>NUCLEOTIDE SEQUENCE</scope>
    <source>
        <strain evidence="2">20211129_DDA</strain>
        <tissue evidence="2">Liver</tissue>
    </source>
</reference>
<feature type="region of interest" description="Disordered" evidence="1">
    <location>
        <begin position="303"/>
        <end position="323"/>
    </location>
</feature>
<dbReference type="AlphaFoldDB" id="A0AAV7MK97"/>